<dbReference type="InterPro" id="IPR007065">
    <property type="entry name" value="HPP"/>
</dbReference>
<dbReference type="CDD" id="cd02205">
    <property type="entry name" value="CBS_pair_SF"/>
    <property type="match status" value="1"/>
</dbReference>
<dbReference type="InterPro" id="IPR046342">
    <property type="entry name" value="CBS_dom_sf"/>
</dbReference>
<feature type="transmembrane region" description="Helical" evidence="2">
    <location>
        <begin position="49"/>
        <end position="67"/>
    </location>
</feature>
<feature type="domain" description="CBS" evidence="3">
    <location>
        <begin position="233"/>
        <end position="292"/>
    </location>
</feature>
<dbReference type="AlphaFoldDB" id="A0A1G4RMA4"/>
<dbReference type="SMART" id="SM00116">
    <property type="entry name" value="CBS"/>
    <property type="match status" value="2"/>
</dbReference>
<dbReference type="InterPro" id="IPR000644">
    <property type="entry name" value="CBS_dom"/>
</dbReference>
<evidence type="ECO:0000256" key="1">
    <source>
        <dbReference type="PROSITE-ProRule" id="PRU00703"/>
    </source>
</evidence>
<dbReference type="PANTHER" id="PTHR33741">
    <property type="entry name" value="TRANSMEMBRANE PROTEIN DDB_G0269096-RELATED"/>
    <property type="match status" value="1"/>
</dbReference>
<dbReference type="Proteomes" id="UP000199150">
    <property type="component" value="Unassembled WGS sequence"/>
</dbReference>
<feature type="domain" description="CBS" evidence="3">
    <location>
        <begin position="317"/>
        <end position="372"/>
    </location>
</feature>
<dbReference type="SUPFAM" id="SSF54631">
    <property type="entry name" value="CBS-domain pair"/>
    <property type="match status" value="1"/>
</dbReference>
<dbReference type="InterPro" id="IPR058581">
    <property type="entry name" value="TM_HPP"/>
</dbReference>
<keyword evidence="2" id="KW-0812">Transmembrane</keyword>
<feature type="transmembrane region" description="Helical" evidence="2">
    <location>
        <begin position="23"/>
        <end position="43"/>
    </location>
</feature>
<dbReference type="Pfam" id="PF04982">
    <property type="entry name" value="TM_HPP"/>
    <property type="match status" value="1"/>
</dbReference>
<gene>
    <name evidence="4" type="ORF">SAMN02927928_2066</name>
</gene>
<sequence>MTLSEGLKAFYPRSMPVKHTERLRSAIGGGIGIAFTALISLLIARYLHLTPWLVAPLGASAVLVFAVPSSPLAQPWSVVGGNTVSAIAGLLACNLIADPVIAASVAVGLAIGAMFTLRCIHPPGGAMALLVVLTHTQAPLFALFPAFTNSVLLVVMGLAYNFLTGKSYPHVAIPATSPRSGLLRIREEDLAAALAEHNEVLDIAPDDLARLLEISELRAWRRMAGRRTCADIMTAPVISVHFGTHLKDAWRLMESHDIKALPVVDRKRRIHGLLTRDDVLHQAALLDAENPENGLQRLITRSGQLHSEIPEVAGQIMREDYVSTGTDTLLDEMMPLFRQGDKRHVLVIDEERRLAGIISSSDMMRALFHAEN</sequence>
<keyword evidence="2" id="KW-1133">Transmembrane helix</keyword>
<evidence type="ECO:0000256" key="2">
    <source>
        <dbReference type="SAM" id="Phobius"/>
    </source>
</evidence>
<dbReference type="STRING" id="260084.SAMN02927928_2066"/>
<keyword evidence="2" id="KW-0472">Membrane</keyword>
<proteinExistence type="predicted"/>
<dbReference type="Gene3D" id="3.10.580.10">
    <property type="entry name" value="CBS-domain"/>
    <property type="match status" value="1"/>
</dbReference>
<dbReference type="PANTHER" id="PTHR33741:SF5">
    <property type="entry name" value="TRANSMEMBRANE PROTEIN DDB_G0269096-RELATED"/>
    <property type="match status" value="1"/>
</dbReference>
<dbReference type="CDD" id="cd04600">
    <property type="entry name" value="CBS_pair_HPP_assoc"/>
    <property type="match status" value="1"/>
</dbReference>
<accession>A0A1G4RMA4</accession>
<evidence type="ECO:0000313" key="5">
    <source>
        <dbReference type="Proteomes" id="UP000199150"/>
    </source>
</evidence>
<dbReference type="RefSeq" id="WP_090647250.1">
    <property type="nucleotide sequence ID" value="NZ_CBCRYE010000006.1"/>
</dbReference>
<organism evidence="4 5">
    <name type="scientific">Asticcacaulis taihuensis</name>
    <dbReference type="NCBI Taxonomy" id="260084"/>
    <lineage>
        <taxon>Bacteria</taxon>
        <taxon>Pseudomonadati</taxon>
        <taxon>Pseudomonadota</taxon>
        <taxon>Alphaproteobacteria</taxon>
        <taxon>Caulobacterales</taxon>
        <taxon>Caulobacteraceae</taxon>
        <taxon>Asticcacaulis</taxon>
    </lineage>
</organism>
<evidence type="ECO:0000313" key="4">
    <source>
        <dbReference type="EMBL" id="SCW57928.1"/>
    </source>
</evidence>
<dbReference type="PROSITE" id="PS51371">
    <property type="entry name" value="CBS"/>
    <property type="match status" value="2"/>
</dbReference>
<dbReference type="Pfam" id="PF00571">
    <property type="entry name" value="CBS"/>
    <property type="match status" value="2"/>
</dbReference>
<name>A0A1G4RMA4_9CAUL</name>
<keyword evidence="1" id="KW-0129">CBS domain</keyword>
<protein>
    <submittedName>
        <fullName evidence="4">CBS domain-containing membrane protein</fullName>
    </submittedName>
</protein>
<keyword evidence="5" id="KW-1185">Reference proteome</keyword>
<reference evidence="5" key="1">
    <citation type="submission" date="2016-10" db="EMBL/GenBank/DDBJ databases">
        <authorList>
            <person name="Varghese N."/>
            <person name="Submissions S."/>
        </authorList>
    </citation>
    <scope>NUCLEOTIDE SEQUENCE [LARGE SCALE GENOMIC DNA]</scope>
    <source>
        <strain evidence="5">CGMCC 1.3431</strain>
    </source>
</reference>
<evidence type="ECO:0000259" key="3">
    <source>
        <dbReference type="PROSITE" id="PS51371"/>
    </source>
</evidence>
<dbReference type="OrthoDB" id="9811720at2"/>
<dbReference type="EMBL" id="FMTS01000002">
    <property type="protein sequence ID" value="SCW57928.1"/>
    <property type="molecule type" value="Genomic_DNA"/>
</dbReference>
<feature type="transmembrane region" description="Helical" evidence="2">
    <location>
        <begin position="140"/>
        <end position="163"/>
    </location>
</feature>
<feature type="transmembrane region" description="Helical" evidence="2">
    <location>
        <begin position="103"/>
        <end position="120"/>
    </location>
</feature>